<dbReference type="Gene3D" id="3.40.1440.10">
    <property type="entry name" value="GIY-YIG endonuclease"/>
    <property type="match status" value="1"/>
</dbReference>
<protein>
    <recommendedName>
        <fullName evidence="2">GIY-YIG domain-containing protein</fullName>
    </recommendedName>
</protein>
<keyword evidence="4" id="KW-1185">Reference proteome</keyword>
<dbReference type="PANTHER" id="PTHR34477">
    <property type="entry name" value="UPF0213 PROTEIN YHBQ"/>
    <property type="match status" value="1"/>
</dbReference>
<dbReference type="PANTHER" id="PTHR34477:SF5">
    <property type="entry name" value="BSL5627 PROTEIN"/>
    <property type="match status" value="1"/>
</dbReference>
<comment type="similarity">
    <text evidence="1">Belongs to the UPF0213 family.</text>
</comment>
<comment type="caution">
    <text evidence="3">The sequence shown here is derived from an EMBL/GenBank/DDBJ whole genome shotgun (WGS) entry which is preliminary data.</text>
</comment>
<dbReference type="InterPro" id="IPR050190">
    <property type="entry name" value="UPF0213_domain"/>
</dbReference>
<dbReference type="Proteomes" id="UP001161390">
    <property type="component" value="Unassembled WGS sequence"/>
</dbReference>
<dbReference type="Pfam" id="PF01541">
    <property type="entry name" value="GIY-YIG"/>
    <property type="match status" value="1"/>
</dbReference>
<dbReference type="SUPFAM" id="SSF82771">
    <property type="entry name" value="GIY-YIG endonuclease"/>
    <property type="match status" value="1"/>
</dbReference>
<proteinExistence type="inferred from homology"/>
<reference evidence="3" key="1">
    <citation type="journal article" date="2014" name="Int. J. Syst. Evol. Microbiol.">
        <title>Complete genome of a new Firmicutes species belonging to the dominant human colonic microbiota ('Ruminococcus bicirculans') reveals two chromosomes and a selective capacity to utilize plant glucans.</title>
        <authorList>
            <consortium name="NISC Comparative Sequencing Program"/>
            <person name="Wegmann U."/>
            <person name="Louis P."/>
            <person name="Goesmann A."/>
            <person name="Henrissat B."/>
            <person name="Duncan S.H."/>
            <person name="Flint H.J."/>
        </authorList>
    </citation>
    <scope>NUCLEOTIDE SEQUENCE</scope>
    <source>
        <strain evidence="3">NBRC 108216</strain>
    </source>
</reference>
<dbReference type="EMBL" id="BSNJ01000004">
    <property type="protein sequence ID" value="GLQ21041.1"/>
    <property type="molecule type" value="Genomic_DNA"/>
</dbReference>
<evidence type="ECO:0000256" key="1">
    <source>
        <dbReference type="ARBA" id="ARBA00007435"/>
    </source>
</evidence>
<reference evidence="3" key="2">
    <citation type="submission" date="2023-01" db="EMBL/GenBank/DDBJ databases">
        <title>Draft genome sequence of Algimonas porphyrae strain NBRC 108216.</title>
        <authorList>
            <person name="Sun Q."/>
            <person name="Mori K."/>
        </authorList>
    </citation>
    <scope>NUCLEOTIDE SEQUENCE</scope>
    <source>
        <strain evidence="3">NBRC 108216</strain>
    </source>
</reference>
<gene>
    <name evidence="3" type="ORF">GCM10007854_19960</name>
</gene>
<evidence type="ECO:0000259" key="2">
    <source>
        <dbReference type="PROSITE" id="PS50164"/>
    </source>
</evidence>
<evidence type="ECO:0000313" key="4">
    <source>
        <dbReference type="Proteomes" id="UP001161390"/>
    </source>
</evidence>
<evidence type="ECO:0000313" key="3">
    <source>
        <dbReference type="EMBL" id="GLQ21041.1"/>
    </source>
</evidence>
<dbReference type="PROSITE" id="PS50164">
    <property type="entry name" value="GIY_YIG"/>
    <property type="match status" value="1"/>
</dbReference>
<dbReference type="InterPro" id="IPR000305">
    <property type="entry name" value="GIY-YIG_endonuc"/>
</dbReference>
<accession>A0ABQ5V0K6</accession>
<organism evidence="3 4">
    <name type="scientific">Algimonas porphyrae</name>
    <dbReference type="NCBI Taxonomy" id="1128113"/>
    <lineage>
        <taxon>Bacteria</taxon>
        <taxon>Pseudomonadati</taxon>
        <taxon>Pseudomonadota</taxon>
        <taxon>Alphaproteobacteria</taxon>
        <taxon>Maricaulales</taxon>
        <taxon>Robiginitomaculaceae</taxon>
        <taxon>Algimonas</taxon>
    </lineage>
</organism>
<feature type="domain" description="GIY-YIG" evidence="2">
    <location>
        <begin position="11"/>
        <end position="69"/>
    </location>
</feature>
<sequence length="69" mass="8086">MIHLSPFAVMAKGYVYILCNRKNGSLYTGFTKDLWARVQEHTNKTDPNCFTARYDVDRLVYFESYDLVV</sequence>
<dbReference type="InterPro" id="IPR035901">
    <property type="entry name" value="GIY-YIG_endonuc_sf"/>
</dbReference>
<name>A0ABQ5V0K6_9PROT</name>